<feature type="compositionally biased region" description="Low complexity" evidence="1">
    <location>
        <begin position="323"/>
        <end position="348"/>
    </location>
</feature>
<dbReference type="CDD" id="cd12087">
    <property type="entry name" value="TM_EGFR-like"/>
    <property type="match status" value="1"/>
</dbReference>
<reference evidence="4" key="1">
    <citation type="journal article" date="2020" name="Stud. Mycol.">
        <title>101 Dothideomycetes genomes: a test case for predicting lifestyles and emergence of pathogens.</title>
        <authorList>
            <person name="Haridas S."/>
            <person name="Albert R."/>
            <person name="Binder M."/>
            <person name="Bloem J."/>
            <person name="Labutti K."/>
            <person name="Salamov A."/>
            <person name="Andreopoulos B."/>
            <person name="Baker S."/>
            <person name="Barry K."/>
            <person name="Bills G."/>
            <person name="Bluhm B."/>
            <person name="Cannon C."/>
            <person name="Castanera R."/>
            <person name="Culley D."/>
            <person name="Daum C."/>
            <person name="Ezra D."/>
            <person name="Gonzalez J."/>
            <person name="Henrissat B."/>
            <person name="Kuo A."/>
            <person name="Liang C."/>
            <person name="Lipzen A."/>
            <person name="Lutzoni F."/>
            <person name="Magnuson J."/>
            <person name="Mondo S."/>
            <person name="Nolan M."/>
            <person name="Ohm R."/>
            <person name="Pangilinan J."/>
            <person name="Park H.-J."/>
            <person name="Ramirez L."/>
            <person name="Alfaro M."/>
            <person name="Sun H."/>
            <person name="Tritt A."/>
            <person name="Yoshinaga Y."/>
            <person name="Zwiers L.-H."/>
            <person name="Turgeon B."/>
            <person name="Goodwin S."/>
            <person name="Spatafora J."/>
            <person name="Crous P."/>
            <person name="Grigoriev I."/>
        </authorList>
    </citation>
    <scope>NUCLEOTIDE SEQUENCE</scope>
    <source>
        <strain evidence="4">CBS 262.69</strain>
    </source>
</reference>
<gene>
    <name evidence="4" type="ORF">EJ06DRAFT_583874</name>
</gene>
<feature type="signal peptide" evidence="3">
    <location>
        <begin position="1"/>
        <end position="22"/>
    </location>
</feature>
<feature type="region of interest" description="Disordered" evidence="1">
    <location>
        <begin position="206"/>
        <end position="256"/>
    </location>
</feature>
<evidence type="ECO:0000313" key="5">
    <source>
        <dbReference type="Proteomes" id="UP000799640"/>
    </source>
</evidence>
<organism evidence="4 5">
    <name type="scientific">Trichodelitschia bisporula</name>
    <dbReference type="NCBI Taxonomy" id="703511"/>
    <lineage>
        <taxon>Eukaryota</taxon>
        <taxon>Fungi</taxon>
        <taxon>Dikarya</taxon>
        <taxon>Ascomycota</taxon>
        <taxon>Pezizomycotina</taxon>
        <taxon>Dothideomycetes</taxon>
        <taxon>Dothideomycetes incertae sedis</taxon>
        <taxon>Phaeotrichales</taxon>
        <taxon>Phaeotrichaceae</taxon>
        <taxon>Trichodelitschia</taxon>
    </lineage>
</organism>
<feature type="compositionally biased region" description="Low complexity" evidence="1">
    <location>
        <begin position="378"/>
        <end position="391"/>
    </location>
</feature>
<dbReference type="Proteomes" id="UP000799640">
    <property type="component" value="Unassembled WGS sequence"/>
</dbReference>
<evidence type="ECO:0000313" key="4">
    <source>
        <dbReference type="EMBL" id="KAF2398045.1"/>
    </source>
</evidence>
<evidence type="ECO:0000256" key="2">
    <source>
        <dbReference type="SAM" id="Phobius"/>
    </source>
</evidence>
<dbReference type="OrthoDB" id="5347452at2759"/>
<keyword evidence="2" id="KW-1133">Transmembrane helix</keyword>
<evidence type="ECO:0000256" key="1">
    <source>
        <dbReference type="SAM" id="MobiDB-lite"/>
    </source>
</evidence>
<feature type="compositionally biased region" description="Low complexity" evidence="1">
    <location>
        <begin position="231"/>
        <end position="245"/>
    </location>
</feature>
<keyword evidence="2" id="KW-0812">Transmembrane</keyword>
<keyword evidence="2" id="KW-0472">Membrane</keyword>
<dbReference type="AlphaFoldDB" id="A0A6G1HQM5"/>
<feature type="compositionally biased region" description="Pro residues" evidence="1">
    <location>
        <begin position="246"/>
        <end position="255"/>
    </location>
</feature>
<feature type="region of interest" description="Disordered" evidence="1">
    <location>
        <begin position="300"/>
        <end position="465"/>
    </location>
</feature>
<name>A0A6G1HQM5_9PEZI</name>
<evidence type="ECO:0000256" key="3">
    <source>
        <dbReference type="SAM" id="SignalP"/>
    </source>
</evidence>
<feature type="transmembrane region" description="Helical" evidence="2">
    <location>
        <begin position="264"/>
        <end position="290"/>
    </location>
</feature>
<keyword evidence="5" id="KW-1185">Reference proteome</keyword>
<dbReference type="EMBL" id="ML996701">
    <property type="protein sequence ID" value="KAF2398045.1"/>
    <property type="molecule type" value="Genomic_DNA"/>
</dbReference>
<feature type="compositionally biased region" description="Pro residues" evidence="1">
    <location>
        <begin position="397"/>
        <end position="406"/>
    </location>
</feature>
<accession>A0A6G1HQM5</accession>
<proteinExistence type="predicted"/>
<feature type="compositionally biased region" description="Low complexity" evidence="1">
    <location>
        <begin position="420"/>
        <end position="440"/>
    </location>
</feature>
<feature type="chain" id="PRO_5026200789" description="Mid2 domain-containing protein" evidence="3">
    <location>
        <begin position="23"/>
        <end position="465"/>
    </location>
</feature>
<keyword evidence="3" id="KW-0732">Signal</keyword>
<sequence>MSSFSSTSKAATALALLRLVSAIAPPQPRPTDPLVGGVDLRGFTPKPTDRPSLFGARDPDLRKRADQSVIGYLAPDNTCGFVHGSIGASKTCATTQVCAAVLGSGVFSMGCCDTAREACTFMGDCIGYKGYYSSSLCDNACQQDVNTVKCTNSNYPYCFSYSVPSANMGFYSCASTFLSTFDPFMTTFLGQTSSVAWKKVFQSSGSASASGDTIIDLPSKSGDKTPGFQLSSTTTGPVSTTTTPPGGTPLPIRPDPVPHKKTSIGAIVGGVIAGLLVLGAIAGLLLIFCMRKRRNKQFEKPAAGAAMGQSGPPAPTDGGAYAQVQQQQPPQQQQQPQYNGQPQYQQQPTDGRVSYYQPPDASQDVKYPQSSVSPILPPYQQAPQQPMQQGPNGMLVPGPPMSPPPSELSAPTQSPPPQSYQPSPIQGQGAQQYPQQQAPAELGNTWAVPTHNTAGQPVYEAPAGR</sequence>
<evidence type="ECO:0008006" key="6">
    <source>
        <dbReference type="Google" id="ProtNLM"/>
    </source>
</evidence>
<protein>
    <recommendedName>
        <fullName evidence="6">Mid2 domain-containing protein</fullName>
    </recommendedName>
</protein>